<dbReference type="RefSeq" id="WP_102895141.1">
    <property type="nucleotide sequence ID" value="NZ_JAMOHU010000043.1"/>
</dbReference>
<evidence type="ECO:0000259" key="8">
    <source>
        <dbReference type="SMART" id="SM00900"/>
    </source>
</evidence>
<proteinExistence type="inferred from homology"/>
<keyword evidence="6" id="KW-1133">Transmembrane helix</keyword>
<keyword evidence="1 6" id="KW-0813">Transport</keyword>
<dbReference type="GO" id="GO:0005886">
    <property type="term" value="C:plasma membrane"/>
    <property type="evidence" value="ECO:0007669"/>
    <property type="project" value="UniProtKB-SubCell"/>
</dbReference>
<comment type="cofactor">
    <cofactor evidence="6">
        <name>FMN</name>
        <dbReference type="ChEBI" id="CHEBI:58210"/>
    </cofactor>
</comment>
<dbReference type="HAMAP" id="MF_00479">
    <property type="entry name" value="RsxG_RnfG"/>
    <property type="match status" value="1"/>
</dbReference>
<feature type="modified residue" description="FMN phosphoryl threonine" evidence="6">
    <location>
        <position position="180"/>
    </location>
</feature>
<dbReference type="EC" id="7.-.-.-" evidence="6"/>
<evidence type="ECO:0000256" key="2">
    <source>
        <dbReference type="ARBA" id="ARBA00022553"/>
    </source>
</evidence>
<dbReference type="InterPro" id="IPR010209">
    <property type="entry name" value="Ion_transpt_RnfG/RsxG"/>
</dbReference>
<keyword evidence="6" id="KW-0812">Transmembrane</keyword>
<dbReference type="Proteomes" id="UP000236023">
    <property type="component" value="Unassembled WGS sequence"/>
</dbReference>
<sequence>MMLPEISRSMLKNAAVLGLFAIVTVGVVTLLQQGTAERIQAAERAAQVRALGEILPAGSYDNALPDHSVLLQDRLLGNKSPLPAYIAIKDGRPSAVILQAIAPDGYSGAIHLLVGIWADGRVAGVRVLGHRETPGLGDRIELTKSPWIRSFDGKSLENPQAEGWAVKKDRGTFDQFAGATITPRAVVAAVHRALQYFDAHKAELLTTDAGTAEASEPLDDQSDQSEPAEVTTHSRAGDAATRDALRASEPEVKPEGDQP</sequence>
<dbReference type="PANTHER" id="PTHR36118:SF1">
    <property type="entry name" value="ION-TRANSLOCATING OXIDOREDUCTASE COMPLEX SUBUNIT G"/>
    <property type="match status" value="1"/>
</dbReference>
<evidence type="ECO:0000256" key="7">
    <source>
        <dbReference type="SAM" id="MobiDB-lite"/>
    </source>
</evidence>
<name>A0A2N8SY46_STUST</name>
<feature type="compositionally biased region" description="Basic and acidic residues" evidence="7">
    <location>
        <begin position="240"/>
        <end position="259"/>
    </location>
</feature>
<dbReference type="NCBIfam" id="NF002519">
    <property type="entry name" value="PRK01908.1"/>
    <property type="match status" value="1"/>
</dbReference>
<evidence type="ECO:0000256" key="3">
    <source>
        <dbReference type="ARBA" id="ARBA00022630"/>
    </source>
</evidence>
<dbReference type="AlphaFoldDB" id="A0A2N8SY46"/>
<evidence type="ECO:0000256" key="1">
    <source>
        <dbReference type="ARBA" id="ARBA00022448"/>
    </source>
</evidence>
<protein>
    <recommendedName>
        <fullName evidence="6">Ion-translocating oxidoreductase complex subunit G</fullName>
        <ecNumber evidence="6">7.-.-.-</ecNumber>
    </recommendedName>
    <alternativeName>
        <fullName evidence="6">Rnf electron transport complex subunit G</fullName>
    </alternativeName>
</protein>
<accession>A0A2N8SY46</accession>
<comment type="similarity">
    <text evidence="6">Belongs to the RnfG family.</text>
</comment>
<evidence type="ECO:0000313" key="10">
    <source>
        <dbReference type="Proteomes" id="UP000236023"/>
    </source>
</evidence>
<keyword evidence="2 6" id="KW-0597">Phosphoprotein</keyword>
<dbReference type="GO" id="GO:0009055">
    <property type="term" value="F:electron transfer activity"/>
    <property type="evidence" value="ECO:0007669"/>
    <property type="project" value="InterPro"/>
</dbReference>
<gene>
    <name evidence="6" type="primary">rnfG</name>
    <name evidence="9" type="ORF">CXK94_16475</name>
</gene>
<reference evidence="9 10" key="1">
    <citation type="submission" date="2018-01" db="EMBL/GenBank/DDBJ databases">
        <title>Denitrification phenotypes of diverse strains of Pseudomonas stutzeri.</title>
        <authorList>
            <person name="Milligan D.A."/>
            <person name="Bergaust L."/>
            <person name="Bakken L.R."/>
            <person name="Frostegard A."/>
        </authorList>
    </citation>
    <scope>NUCLEOTIDE SEQUENCE [LARGE SCALE GENOMIC DNA]</scope>
    <source>
        <strain evidence="9 10">24a75</strain>
    </source>
</reference>
<evidence type="ECO:0000256" key="5">
    <source>
        <dbReference type="ARBA" id="ARBA00022982"/>
    </source>
</evidence>
<dbReference type="Pfam" id="PF04205">
    <property type="entry name" value="FMN_bind"/>
    <property type="match status" value="1"/>
</dbReference>
<comment type="subcellular location">
    <subcellularLocation>
        <location evidence="6">Cell inner membrane</location>
        <topology evidence="6">Single-pass membrane protein</topology>
    </subcellularLocation>
</comment>
<comment type="caution">
    <text evidence="9">The sequence shown here is derived from an EMBL/GenBank/DDBJ whole genome shotgun (WGS) entry which is preliminary data.</text>
</comment>
<evidence type="ECO:0000256" key="4">
    <source>
        <dbReference type="ARBA" id="ARBA00022643"/>
    </source>
</evidence>
<dbReference type="PANTHER" id="PTHR36118">
    <property type="entry name" value="ION-TRANSLOCATING OXIDOREDUCTASE COMPLEX SUBUNIT G"/>
    <property type="match status" value="1"/>
</dbReference>
<dbReference type="GO" id="GO:0022900">
    <property type="term" value="P:electron transport chain"/>
    <property type="evidence" value="ECO:0007669"/>
    <property type="project" value="UniProtKB-UniRule"/>
</dbReference>
<feature type="region of interest" description="Disordered" evidence="7">
    <location>
        <begin position="210"/>
        <end position="259"/>
    </location>
</feature>
<keyword evidence="6" id="KW-1003">Cell membrane</keyword>
<keyword evidence="3 6" id="KW-0285">Flavoprotein</keyword>
<keyword evidence="4 6" id="KW-0288">FMN</keyword>
<keyword evidence="6" id="KW-0997">Cell inner membrane</keyword>
<keyword evidence="6" id="KW-1278">Translocase</keyword>
<dbReference type="SMART" id="SM00900">
    <property type="entry name" value="FMN_bind"/>
    <property type="match status" value="1"/>
</dbReference>
<feature type="domain" description="FMN-binding" evidence="8">
    <location>
        <begin position="105"/>
        <end position="197"/>
    </location>
</feature>
<dbReference type="EMBL" id="POUT01000009">
    <property type="protein sequence ID" value="PNG07406.1"/>
    <property type="molecule type" value="Genomic_DNA"/>
</dbReference>
<dbReference type="NCBIfam" id="TIGR01947">
    <property type="entry name" value="rnfG"/>
    <property type="match status" value="1"/>
</dbReference>
<evidence type="ECO:0000313" key="9">
    <source>
        <dbReference type="EMBL" id="PNG07406.1"/>
    </source>
</evidence>
<dbReference type="GO" id="GO:0010181">
    <property type="term" value="F:FMN binding"/>
    <property type="evidence" value="ECO:0007669"/>
    <property type="project" value="InterPro"/>
</dbReference>
<keyword evidence="6" id="KW-0472">Membrane</keyword>
<keyword evidence="5 6" id="KW-0249">Electron transport</keyword>
<comment type="function">
    <text evidence="6">Part of a membrane-bound complex that couples electron transfer with translocation of ions across the membrane.</text>
</comment>
<dbReference type="InterPro" id="IPR007329">
    <property type="entry name" value="FMN-bd"/>
</dbReference>
<comment type="subunit">
    <text evidence="6">The complex is composed of six subunits: RnfA, RnfB, RnfC, RnfD, RnfE and RnfG.</text>
</comment>
<evidence type="ECO:0000256" key="6">
    <source>
        <dbReference type="HAMAP-Rule" id="MF_00479"/>
    </source>
</evidence>
<organism evidence="9 10">
    <name type="scientific">Stutzerimonas stutzeri</name>
    <name type="common">Pseudomonas stutzeri</name>
    <dbReference type="NCBI Taxonomy" id="316"/>
    <lineage>
        <taxon>Bacteria</taxon>
        <taxon>Pseudomonadati</taxon>
        <taxon>Pseudomonadota</taxon>
        <taxon>Gammaproteobacteria</taxon>
        <taxon>Pseudomonadales</taxon>
        <taxon>Pseudomonadaceae</taxon>
        <taxon>Stutzerimonas</taxon>
    </lineage>
</organism>